<dbReference type="OMA" id="QMIVMLL"/>
<dbReference type="EnsemblMetazoa" id="XM_038207489.1">
    <property type="protein sequence ID" value="XP_038063417.1"/>
    <property type="gene ID" value="LOC119734133"/>
</dbReference>
<accession>A0A914AI71</accession>
<name>A0A914AI71_PATMI</name>
<sequence>MRKRAMESFSETDKRLKSEEEDKQMRKRNTGSDASLFLLKKLEMDREMKERKLELKREEAQRRQEKEEREEERRRQDEERRREKEEREEDRRRRDEEMRRDREEREETRRRRDEADREKRMELLQQQLMQQNQMIVMLLKNKHEK</sequence>
<feature type="compositionally biased region" description="Basic and acidic residues" evidence="1">
    <location>
        <begin position="40"/>
        <end position="122"/>
    </location>
</feature>
<protein>
    <submittedName>
        <fullName evidence="2">Uncharacterized protein</fullName>
    </submittedName>
</protein>
<dbReference type="GeneID" id="119734133"/>
<feature type="compositionally biased region" description="Basic and acidic residues" evidence="1">
    <location>
        <begin position="1"/>
        <end position="24"/>
    </location>
</feature>
<evidence type="ECO:0000256" key="1">
    <source>
        <dbReference type="SAM" id="MobiDB-lite"/>
    </source>
</evidence>
<evidence type="ECO:0000313" key="3">
    <source>
        <dbReference type="Proteomes" id="UP000887568"/>
    </source>
</evidence>
<organism evidence="2 3">
    <name type="scientific">Patiria miniata</name>
    <name type="common">Bat star</name>
    <name type="synonym">Asterina miniata</name>
    <dbReference type="NCBI Taxonomy" id="46514"/>
    <lineage>
        <taxon>Eukaryota</taxon>
        <taxon>Metazoa</taxon>
        <taxon>Echinodermata</taxon>
        <taxon>Eleutherozoa</taxon>
        <taxon>Asterozoa</taxon>
        <taxon>Asteroidea</taxon>
        <taxon>Valvatacea</taxon>
        <taxon>Valvatida</taxon>
        <taxon>Asterinidae</taxon>
        <taxon>Patiria</taxon>
    </lineage>
</organism>
<keyword evidence="3" id="KW-1185">Reference proteome</keyword>
<reference evidence="2" key="1">
    <citation type="submission" date="2022-11" db="UniProtKB">
        <authorList>
            <consortium name="EnsemblMetazoa"/>
        </authorList>
    </citation>
    <scope>IDENTIFICATION</scope>
</reference>
<proteinExistence type="predicted"/>
<dbReference type="Proteomes" id="UP000887568">
    <property type="component" value="Unplaced"/>
</dbReference>
<evidence type="ECO:0000313" key="2">
    <source>
        <dbReference type="EnsemblMetazoa" id="XP_038063417.1"/>
    </source>
</evidence>
<feature type="region of interest" description="Disordered" evidence="1">
    <location>
        <begin position="1"/>
        <end position="123"/>
    </location>
</feature>
<dbReference type="AlphaFoldDB" id="A0A914AI71"/>
<dbReference type="RefSeq" id="XP_038063417.1">
    <property type="nucleotide sequence ID" value="XM_038207489.1"/>
</dbReference>